<dbReference type="GO" id="GO:0003676">
    <property type="term" value="F:nucleic acid binding"/>
    <property type="evidence" value="ECO:0007669"/>
    <property type="project" value="InterPro"/>
</dbReference>
<dbReference type="InterPro" id="IPR003618">
    <property type="entry name" value="TFIIS_cen_dom"/>
</dbReference>
<gene>
    <name evidence="12" type="ORF">AYBTSS11_LOCUS26618</name>
</gene>
<dbReference type="Gene3D" id="1.10.472.30">
    <property type="entry name" value="Transcription elongation factor S-II, central domain"/>
    <property type="match status" value="1"/>
</dbReference>
<dbReference type="InterPro" id="IPR003617">
    <property type="entry name" value="TFIIS/CRSP70_N_sub"/>
</dbReference>
<dbReference type="Pfam" id="PF07500">
    <property type="entry name" value="TFIIS_M"/>
    <property type="match status" value="1"/>
</dbReference>
<dbReference type="PROSITE" id="PS00466">
    <property type="entry name" value="ZF_TFIIS_1"/>
    <property type="match status" value="1"/>
</dbReference>
<keyword evidence="2" id="KW-0479">Metal-binding</keyword>
<dbReference type="GO" id="GO:0005634">
    <property type="term" value="C:nucleus"/>
    <property type="evidence" value="ECO:0007669"/>
    <property type="project" value="UniProtKB-SubCell"/>
</dbReference>
<reference evidence="12" key="1">
    <citation type="submission" date="2023-10" db="EMBL/GenBank/DDBJ databases">
        <authorList>
            <person name="Domelevo Entfellner J.-B."/>
        </authorList>
    </citation>
    <scope>NUCLEOTIDE SEQUENCE</scope>
</reference>
<dbReference type="SUPFAM" id="SSF47676">
    <property type="entry name" value="Conserved domain common to transcription factors TFIIS, elongin A, CRSP70"/>
    <property type="match status" value="1"/>
</dbReference>
<evidence type="ECO:0000313" key="12">
    <source>
        <dbReference type="EMBL" id="CAJ1974538.1"/>
    </source>
</evidence>
<dbReference type="Proteomes" id="UP001189624">
    <property type="component" value="Chromosome 9"/>
</dbReference>
<sequence>MAGLPARFRLQPADVKAAAMWGVAAATGGLYLVQDLRTVPCLALTLTSLHTDLKFSFRMLFYVIHCFFFPDRRCSCLNGWLMAFYLKSRDELRQHLDLCLYSAIAPFWRREWLGLMEKELVELYDAAKKAADAALSGDAQPEETRCIDALEQLKKFPVNYKILVSTQVGKHLKVLTKHPRQKIRAFAIELIEIWKDIIIKETSKNKNGGTESKVESANGERSKSGKMQKCPSVKVEKGETVKVEKNDRNGTSKSSAESMKKVQNDVKNEKADRATSVKVEKSVKEVKPVPGARKMSSSSATPPKLTSMIKSNDATRDKIRELLHEALSKVPGEADEDLVEVVNASDPIRVAVTVESVLFEKWGPSNGAQKVKYRSLMFNLKDSNNPDFRRKVLLGVVEPEQLINMSTAEMASEQRKQENQKITEKALFDCERGVQPKATTDQFKCGRCGQRKCTYYQMQTRSADEPMTTYVTCVVCNNRWKFC</sequence>
<dbReference type="SUPFAM" id="SSF46942">
    <property type="entry name" value="Elongation factor TFIIS domain 2"/>
    <property type="match status" value="1"/>
</dbReference>
<keyword evidence="5 7" id="KW-0539">Nucleus</keyword>
<dbReference type="CDD" id="cd00183">
    <property type="entry name" value="TFIIS_I"/>
    <property type="match status" value="1"/>
</dbReference>
<dbReference type="SMART" id="SM00510">
    <property type="entry name" value="TFS2M"/>
    <property type="match status" value="1"/>
</dbReference>
<dbReference type="PROSITE" id="PS51133">
    <property type="entry name" value="ZF_TFIIS_2"/>
    <property type="match status" value="1"/>
</dbReference>
<evidence type="ECO:0000256" key="2">
    <source>
        <dbReference type="ARBA" id="ARBA00022723"/>
    </source>
</evidence>
<evidence type="ECO:0000256" key="4">
    <source>
        <dbReference type="ARBA" id="ARBA00022833"/>
    </source>
</evidence>
<keyword evidence="3 6" id="KW-0863">Zinc-finger</keyword>
<evidence type="ECO:0008006" key="14">
    <source>
        <dbReference type="Google" id="ProtNLM"/>
    </source>
</evidence>
<dbReference type="InterPro" id="IPR035441">
    <property type="entry name" value="TFIIS/LEDGF_dom_sf"/>
</dbReference>
<dbReference type="InterPro" id="IPR036575">
    <property type="entry name" value="TFIIS_cen_dom_sf"/>
</dbReference>
<evidence type="ECO:0000256" key="8">
    <source>
        <dbReference type="SAM" id="MobiDB-lite"/>
    </source>
</evidence>
<dbReference type="PROSITE" id="PS51321">
    <property type="entry name" value="TFIIS_CENTRAL"/>
    <property type="match status" value="1"/>
</dbReference>
<dbReference type="FunFam" id="2.20.25.10:FF:000001">
    <property type="entry name" value="Probable Transcription elongation factor S-II"/>
    <property type="match status" value="1"/>
</dbReference>
<evidence type="ECO:0000256" key="5">
    <source>
        <dbReference type="ARBA" id="ARBA00023242"/>
    </source>
</evidence>
<evidence type="ECO:0000259" key="11">
    <source>
        <dbReference type="PROSITE" id="PS51321"/>
    </source>
</evidence>
<dbReference type="SUPFAM" id="SSF57783">
    <property type="entry name" value="Zinc beta-ribbon"/>
    <property type="match status" value="1"/>
</dbReference>
<evidence type="ECO:0000256" key="6">
    <source>
        <dbReference type="PROSITE-ProRule" id="PRU00472"/>
    </source>
</evidence>
<organism evidence="12 13">
    <name type="scientific">Sphenostylis stenocarpa</name>
    <dbReference type="NCBI Taxonomy" id="92480"/>
    <lineage>
        <taxon>Eukaryota</taxon>
        <taxon>Viridiplantae</taxon>
        <taxon>Streptophyta</taxon>
        <taxon>Embryophyta</taxon>
        <taxon>Tracheophyta</taxon>
        <taxon>Spermatophyta</taxon>
        <taxon>Magnoliopsida</taxon>
        <taxon>eudicotyledons</taxon>
        <taxon>Gunneridae</taxon>
        <taxon>Pentapetalae</taxon>
        <taxon>rosids</taxon>
        <taxon>fabids</taxon>
        <taxon>Fabales</taxon>
        <taxon>Fabaceae</taxon>
        <taxon>Papilionoideae</taxon>
        <taxon>50 kb inversion clade</taxon>
        <taxon>NPAAA clade</taxon>
        <taxon>indigoferoid/millettioid clade</taxon>
        <taxon>Phaseoleae</taxon>
        <taxon>Sphenostylis</taxon>
    </lineage>
</organism>
<evidence type="ECO:0000259" key="10">
    <source>
        <dbReference type="PROSITE" id="PS51319"/>
    </source>
</evidence>
<feature type="domain" description="TFIIS-type" evidence="9">
    <location>
        <begin position="441"/>
        <end position="481"/>
    </location>
</feature>
<dbReference type="NCBIfam" id="TIGR01385">
    <property type="entry name" value="TFSII"/>
    <property type="match status" value="1"/>
</dbReference>
<dbReference type="AlphaFoldDB" id="A0AA86T511"/>
<feature type="domain" description="TFIIS N-terminal" evidence="10">
    <location>
        <begin position="122"/>
        <end position="201"/>
    </location>
</feature>
<dbReference type="PANTHER" id="PTHR11477:SF0">
    <property type="entry name" value="IP08861P-RELATED"/>
    <property type="match status" value="1"/>
</dbReference>
<feature type="compositionally biased region" description="Basic and acidic residues" evidence="8">
    <location>
        <begin position="258"/>
        <end position="287"/>
    </location>
</feature>
<dbReference type="Gene3D" id="2.20.25.10">
    <property type="match status" value="1"/>
</dbReference>
<evidence type="ECO:0000313" key="13">
    <source>
        <dbReference type="Proteomes" id="UP001189624"/>
    </source>
</evidence>
<dbReference type="CDD" id="cd13749">
    <property type="entry name" value="Zn-ribbon_TFIIS"/>
    <property type="match status" value="1"/>
</dbReference>
<feature type="compositionally biased region" description="Basic and acidic residues" evidence="8">
    <location>
        <begin position="234"/>
        <end position="250"/>
    </location>
</feature>
<keyword evidence="4" id="KW-0862">Zinc</keyword>
<name>A0AA86T511_9FABA</name>
<dbReference type="Gene3D" id="1.20.930.10">
    <property type="entry name" value="Conserved domain common to transcription factors TFIIS, elongin A, CRSP70"/>
    <property type="match status" value="1"/>
</dbReference>
<feature type="region of interest" description="Disordered" evidence="8">
    <location>
        <begin position="205"/>
        <end position="308"/>
    </location>
</feature>
<accession>A0AA86T511</accession>
<comment type="subcellular location">
    <subcellularLocation>
        <location evidence="1 7">Nucleus</location>
    </subcellularLocation>
</comment>
<dbReference type="GO" id="GO:0006368">
    <property type="term" value="P:transcription elongation by RNA polymerase II"/>
    <property type="evidence" value="ECO:0007669"/>
    <property type="project" value="InterPro"/>
</dbReference>
<evidence type="ECO:0000256" key="7">
    <source>
        <dbReference type="PROSITE-ProRule" id="PRU00649"/>
    </source>
</evidence>
<evidence type="ECO:0000256" key="1">
    <source>
        <dbReference type="ARBA" id="ARBA00004123"/>
    </source>
</evidence>
<feature type="domain" description="TFIIS central" evidence="11">
    <location>
        <begin position="315"/>
        <end position="438"/>
    </location>
</feature>
<dbReference type="PROSITE" id="PS51319">
    <property type="entry name" value="TFIIS_N"/>
    <property type="match status" value="1"/>
</dbReference>
<evidence type="ECO:0000259" key="9">
    <source>
        <dbReference type="PROSITE" id="PS51133"/>
    </source>
</evidence>
<dbReference type="Pfam" id="PF01096">
    <property type="entry name" value="Zn_ribbon_TFIIS"/>
    <property type="match status" value="1"/>
</dbReference>
<dbReference type="Gramene" id="rna-AYBTSS11_LOCUS26618">
    <property type="protein sequence ID" value="CAJ1974538.1"/>
    <property type="gene ID" value="gene-AYBTSS11_LOCUS26618"/>
</dbReference>
<proteinExistence type="predicted"/>
<dbReference type="SMART" id="SM00440">
    <property type="entry name" value="ZnF_C2C2"/>
    <property type="match status" value="1"/>
</dbReference>
<protein>
    <recommendedName>
        <fullName evidence="14">Transcription elongation factor TFIIS</fullName>
    </recommendedName>
</protein>
<feature type="compositionally biased region" description="Basic and acidic residues" evidence="8">
    <location>
        <begin position="212"/>
        <end position="223"/>
    </location>
</feature>
<dbReference type="GO" id="GO:0008270">
    <property type="term" value="F:zinc ion binding"/>
    <property type="evidence" value="ECO:0007669"/>
    <property type="project" value="UniProtKB-KW"/>
</dbReference>
<dbReference type="InterPro" id="IPR006289">
    <property type="entry name" value="TFSII"/>
</dbReference>
<dbReference type="PANTHER" id="PTHR11477">
    <property type="entry name" value="TRANSCRIPTION FACTOR S-II ZINC FINGER DOMAIN-CONTAINING PROTEIN"/>
    <property type="match status" value="1"/>
</dbReference>
<dbReference type="InterPro" id="IPR001222">
    <property type="entry name" value="Znf_TFIIS"/>
</dbReference>
<dbReference type="EMBL" id="OY731406">
    <property type="protein sequence ID" value="CAJ1974538.1"/>
    <property type="molecule type" value="Genomic_DNA"/>
</dbReference>
<dbReference type="SMART" id="SM00509">
    <property type="entry name" value="TFS2N"/>
    <property type="match status" value="1"/>
</dbReference>
<dbReference type="Pfam" id="PF08711">
    <property type="entry name" value="Med26"/>
    <property type="match status" value="1"/>
</dbReference>
<dbReference type="InterPro" id="IPR017923">
    <property type="entry name" value="TFIIS_N"/>
</dbReference>
<evidence type="ECO:0000256" key="3">
    <source>
        <dbReference type="ARBA" id="ARBA00022771"/>
    </source>
</evidence>
<keyword evidence="13" id="KW-1185">Reference proteome</keyword>